<protein>
    <submittedName>
        <fullName evidence="9">Arylsulfatase</fullName>
        <ecNumber evidence="9">3.1.6.-</ecNumber>
    </submittedName>
</protein>
<sequence length="594" mass="69120">MKKMIRNTYILQIIPAAILTLVCLFIASYGYSENIFFSYFKDMRVLAMNFVPVYLILVIISLVVKSVPIGFGITSILMVAMAYTHEKKVIYRSEPLMLSDLKLVREAMSMSKSYNVAPDTLTLIAIGIVVVLLIVLIFLCRNLHWNFRWIGFAIYTMCLVVFINTLAFDDKLYFDIGKESSGLNMWVYLESYEAKGIVYPFLHSIKTSKNYKYKGYDKKRAEELLSKYEYKNIPDDKKVDIILLQLESFKDFYMYRNDALQFNYDPYDYFHKLQSESITGSLMVNTFGGGTFITETNVATGNRNNPIYNVNKNSYIWYLKSQGYKAIGTHPNVGTFYNRVNAYKHLGFDEFHDMENTYKEVSDEILFDRDYFPYIIKDHDDAEGKPYISLNVSYQGHGPYNREVCPDNPGLKWNDSYDVGNYNYFNNYLNLIHDTNYKLKMLVDNFEKSDRPIVLVFWGDHSPSMGEANSIFKMFNINCDMATPDGLYNIYATPYVIWANSKAKELTGNSFVGEGPTMEPAFLMNYLFRQLGYEGDEYNQFLTDFTQDVTVIKQNLTLYKGEFKPTTDPEVAERLKDFYNVEYNRMKNKVQVDK</sequence>
<dbReference type="Proteomes" id="UP000003280">
    <property type="component" value="Unassembled WGS sequence"/>
</dbReference>
<dbReference type="eggNOG" id="COG1368">
    <property type="taxonomic scope" value="Bacteria"/>
</dbReference>
<keyword evidence="5 7" id="KW-1133">Transmembrane helix</keyword>
<feature type="transmembrane region" description="Helical" evidence="7">
    <location>
        <begin position="120"/>
        <end position="139"/>
    </location>
</feature>
<keyword evidence="3" id="KW-1003">Cell membrane</keyword>
<feature type="transmembrane region" description="Helical" evidence="7">
    <location>
        <begin position="145"/>
        <end position="168"/>
    </location>
</feature>
<evidence type="ECO:0000256" key="1">
    <source>
        <dbReference type="ARBA" id="ARBA00004651"/>
    </source>
</evidence>
<dbReference type="STRING" id="862517.HMPREF9225_0681"/>
<reference evidence="9 10" key="1">
    <citation type="submission" date="2010-07" db="EMBL/GenBank/DDBJ databases">
        <authorList>
            <person name="Muzny D."/>
            <person name="Qin X."/>
            <person name="Deng J."/>
            <person name="Jiang H."/>
            <person name="Liu Y."/>
            <person name="Qu J."/>
            <person name="Song X.-Z."/>
            <person name="Zhang L."/>
            <person name="Thornton R."/>
            <person name="Coyle M."/>
            <person name="Francisco L."/>
            <person name="Jackson L."/>
            <person name="Javaid M."/>
            <person name="Korchina V."/>
            <person name="Kovar C."/>
            <person name="Mata R."/>
            <person name="Mathew T."/>
            <person name="Ngo R."/>
            <person name="Nguyen L."/>
            <person name="Nguyen N."/>
            <person name="Okwuonu G."/>
            <person name="Ongeri F."/>
            <person name="Pham C."/>
            <person name="Simmons D."/>
            <person name="Wilczek-Boney K."/>
            <person name="Hale W."/>
            <person name="Jakkamsetti A."/>
            <person name="Pham P."/>
            <person name="Ruth R."/>
            <person name="San Lucas F."/>
            <person name="Warren J."/>
            <person name="Zhang J."/>
            <person name="Zhao Z."/>
            <person name="Zhou C."/>
            <person name="Zhu D."/>
            <person name="Lee S."/>
            <person name="Bess C."/>
            <person name="Blankenburg K."/>
            <person name="Forbes L."/>
            <person name="Fu Q."/>
            <person name="Gubbala S."/>
            <person name="Hirani K."/>
            <person name="Jayaseelan J.C."/>
            <person name="Lara F."/>
            <person name="Munidasa M."/>
            <person name="Palculict T."/>
            <person name="Patil S."/>
            <person name="Pu L.-L."/>
            <person name="Saada N."/>
            <person name="Tang L."/>
            <person name="Weissenberger G."/>
            <person name="Zhu Y."/>
            <person name="Hemphill L."/>
            <person name="Shang Y."/>
            <person name="Youmans B."/>
            <person name="Ayvaz T."/>
            <person name="Ross M."/>
            <person name="Santibanez J."/>
            <person name="Aqrawi P."/>
            <person name="Gross S."/>
            <person name="Joshi V."/>
            <person name="Fowler G."/>
            <person name="Nazareth L."/>
            <person name="Reid J."/>
            <person name="Worley K."/>
            <person name="Petrosino J."/>
            <person name="Highlander S."/>
            <person name="Gibbs R."/>
        </authorList>
    </citation>
    <scope>NUCLEOTIDE SEQUENCE [LARGE SCALE GENOMIC DNA]</scope>
    <source>
        <strain evidence="9 10">ATCC BAA-1640</strain>
    </source>
</reference>
<comment type="caution">
    <text evidence="9">The sequence shown here is derived from an EMBL/GenBank/DDBJ whole genome shotgun (WGS) entry which is preliminary data.</text>
</comment>
<dbReference type="EMBL" id="AEEH01000027">
    <property type="protein sequence ID" value="EFM25696.1"/>
    <property type="molecule type" value="Genomic_DNA"/>
</dbReference>
<dbReference type="Gene3D" id="3.40.720.10">
    <property type="entry name" value="Alkaline Phosphatase, subunit A"/>
    <property type="match status" value="1"/>
</dbReference>
<name>E0NKJ2_9FIRM</name>
<proteinExistence type="predicted"/>
<evidence type="ECO:0000259" key="8">
    <source>
        <dbReference type="Pfam" id="PF00884"/>
    </source>
</evidence>
<gene>
    <name evidence="9" type="ORF">HMPREF9225_0681</name>
</gene>
<evidence type="ECO:0000256" key="2">
    <source>
        <dbReference type="ARBA" id="ARBA00004936"/>
    </source>
</evidence>
<comment type="pathway">
    <text evidence="2">Cell wall biogenesis; lipoteichoic acid biosynthesis.</text>
</comment>
<dbReference type="EC" id="3.1.6.-" evidence="9"/>
<comment type="subcellular location">
    <subcellularLocation>
        <location evidence="1">Cell membrane</location>
        <topology evidence="1">Multi-pass membrane protein</topology>
    </subcellularLocation>
</comment>
<dbReference type="Pfam" id="PF00884">
    <property type="entry name" value="Sulfatase"/>
    <property type="match status" value="1"/>
</dbReference>
<dbReference type="GO" id="GO:0016787">
    <property type="term" value="F:hydrolase activity"/>
    <property type="evidence" value="ECO:0007669"/>
    <property type="project" value="UniProtKB-KW"/>
</dbReference>
<dbReference type="InterPro" id="IPR050448">
    <property type="entry name" value="OpgB/LTA_synthase_biosynth"/>
</dbReference>
<evidence type="ECO:0000313" key="10">
    <source>
        <dbReference type="Proteomes" id="UP000003280"/>
    </source>
</evidence>
<dbReference type="OrthoDB" id="243547at2"/>
<feature type="transmembrane region" description="Helical" evidence="7">
    <location>
        <begin position="51"/>
        <end position="83"/>
    </location>
</feature>
<keyword evidence="6 7" id="KW-0472">Membrane</keyword>
<feature type="domain" description="Sulfatase N-terminal" evidence="8">
    <location>
        <begin position="241"/>
        <end position="505"/>
    </location>
</feature>
<dbReference type="GO" id="GO:0005886">
    <property type="term" value="C:plasma membrane"/>
    <property type="evidence" value="ECO:0007669"/>
    <property type="project" value="UniProtKB-SubCell"/>
</dbReference>
<evidence type="ECO:0000256" key="4">
    <source>
        <dbReference type="ARBA" id="ARBA00022692"/>
    </source>
</evidence>
<organism evidence="9 10">
    <name type="scientific">Peptoniphilus duerdenii ATCC BAA-1640</name>
    <dbReference type="NCBI Taxonomy" id="862517"/>
    <lineage>
        <taxon>Bacteria</taxon>
        <taxon>Bacillati</taxon>
        <taxon>Bacillota</taxon>
        <taxon>Tissierellia</taxon>
        <taxon>Tissierellales</taxon>
        <taxon>Peptoniphilaceae</taxon>
        <taxon>Peptoniphilus</taxon>
    </lineage>
</organism>
<evidence type="ECO:0000256" key="6">
    <source>
        <dbReference type="ARBA" id="ARBA00023136"/>
    </source>
</evidence>
<evidence type="ECO:0000256" key="5">
    <source>
        <dbReference type="ARBA" id="ARBA00022989"/>
    </source>
</evidence>
<dbReference type="PANTHER" id="PTHR47371:SF3">
    <property type="entry name" value="PHOSPHOGLYCEROL TRANSFERASE I"/>
    <property type="match status" value="1"/>
</dbReference>
<keyword evidence="10" id="KW-1185">Reference proteome</keyword>
<feature type="transmembrane region" description="Helical" evidence="7">
    <location>
        <begin position="9"/>
        <end position="31"/>
    </location>
</feature>
<dbReference type="AlphaFoldDB" id="E0NKJ2"/>
<dbReference type="InterPro" id="IPR017850">
    <property type="entry name" value="Alkaline_phosphatase_core_sf"/>
</dbReference>
<dbReference type="SUPFAM" id="SSF53649">
    <property type="entry name" value="Alkaline phosphatase-like"/>
    <property type="match status" value="1"/>
</dbReference>
<dbReference type="HOGENOM" id="CLU_014385_3_0_9"/>
<dbReference type="PANTHER" id="PTHR47371">
    <property type="entry name" value="LIPOTEICHOIC ACID SYNTHASE"/>
    <property type="match status" value="1"/>
</dbReference>
<dbReference type="InterPro" id="IPR000917">
    <property type="entry name" value="Sulfatase_N"/>
</dbReference>
<keyword evidence="4 7" id="KW-0812">Transmembrane</keyword>
<keyword evidence="9" id="KW-0378">Hydrolase</keyword>
<accession>E0NKJ2</accession>
<dbReference type="RefSeq" id="WP_008901496.1">
    <property type="nucleotide sequence ID" value="NZ_GL397071.1"/>
</dbReference>
<evidence type="ECO:0000256" key="3">
    <source>
        <dbReference type="ARBA" id="ARBA00022475"/>
    </source>
</evidence>
<evidence type="ECO:0000256" key="7">
    <source>
        <dbReference type="SAM" id="Phobius"/>
    </source>
</evidence>
<evidence type="ECO:0000313" key="9">
    <source>
        <dbReference type="EMBL" id="EFM25696.1"/>
    </source>
</evidence>
<dbReference type="CDD" id="cd16015">
    <property type="entry name" value="LTA_synthase"/>
    <property type="match status" value="1"/>
</dbReference>